<dbReference type="RefSeq" id="WP_053936273.1">
    <property type="nucleotide sequence ID" value="NZ_LAQT01000002.1"/>
</dbReference>
<keyword evidence="3 6" id="KW-0812">Transmembrane</keyword>
<dbReference type="PIRSF" id="PIRSF006324">
    <property type="entry name" value="LeuE"/>
    <property type="match status" value="1"/>
</dbReference>
<evidence type="ECO:0000256" key="2">
    <source>
        <dbReference type="ARBA" id="ARBA00022475"/>
    </source>
</evidence>
<evidence type="ECO:0000256" key="4">
    <source>
        <dbReference type="ARBA" id="ARBA00022989"/>
    </source>
</evidence>
<dbReference type="OrthoDB" id="9804822at2"/>
<accession>A0A0N1JTJ5</accession>
<dbReference type="Pfam" id="PF01810">
    <property type="entry name" value="LysE"/>
    <property type="match status" value="1"/>
</dbReference>
<evidence type="ECO:0000256" key="1">
    <source>
        <dbReference type="ARBA" id="ARBA00004651"/>
    </source>
</evidence>
<dbReference type="GO" id="GO:0005886">
    <property type="term" value="C:plasma membrane"/>
    <property type="evidence" value="ECO:0007669"/>
    <property type="project" value="UniProtKB-SubCell"/>
</dbReference>
<reference evidence="7 8" key="1">
    <citation type="submission" date="2015-07" db="EMBL/GenBank/DDBJ databases">
        <title>Draft genome sequence of the Amantichitinum ursilacus IGB-41, a new chitin-degrading bacterium.</title>
        <authorList>
            <person name="Kirstahler P."/>
            <person name="Guenther M."/>
            <person name="Grumaz C."/>
            <person name="Rupp S."/>
            <person name="Zibek S."/>
            <person name="Sohn K."/>
        </authorList>
    </citation>
    <scope>NUCLEOTIDE SEQUENCE [LARGE SCALE GENOMIC DNA]</scope>
    <source>
        <strain evidence="7 8">IGB-41</strain>
    </source>
</reference>
<evidence type="ECO:0000256" key="3">
    <source>
        <dbReference type="ARBA" id="ARBA00022692"/>
    </source>
</evidence>
<dbReference type="PANTHER" id="PTHR30086:SF21">
    <property type="entry name" value="TRANSPORT PROTEIN"/>
    <property type="match status" value="1"/>
</dbReference>
<dbReference type="GO" id="GO:0015171">
    <property type="term" value="F:amino acid transmembrane transporter activity"/>
    <property type="evidence" value="ECO:0007669"/>
    <property type="project" value="TreeGrafter"/>
</dbReference>
<keyword evidence="4 6" id="KW-1133">Transmembrane helix</keyword>
<feature type="transmembrane region" description="Helical" evidence="6">
    <location>
        <begin position="151"/>
        <end position="174"/>
    </location>
</feature>
<evidence type="ECO:0000256" key="5">
    <source>
        <dbReference type="ARBA" id="ARBA00023136"/>
    </source>
</evidence>
<protein>
    <submittedName>
        <fullName evidence="7">Leucine efflux protein</fullName>
    </submittedName>
</protein>
<feature type="transmembrane region" description="Helical" evidence="6">
    <location>
        <begin position="186"/>
        <end position="208"/>
    </location>
</feature>
<organism evidence="7 8">
    <name type="scientific">Amantichitinum ursilacus</name>
    <dbReference type="NCBI Taxonomy" id="857265"/>
    <lineage>
        <taxon>Bacteria</taxon>
        <taxon>Pseudomonadati</taxon>
        <taxon>Pseudomonadota</taxon>
        <taxon>Betaproteobacteria</taxon>
        <taxon>Neisseriales</taxon>
        <taxon>Chitinibacteraceae</taxon>
        <taxon>Amantichitinum</taxon>
    </lineage>
</organism>
<name>A0A0N1JTJ5_9NEIS</name>
<sequence>MNEFAAVAIITILAVISPGADFAMVTRNSYQLGRGAGLLSALGVGLGVQVHVFYTIFGVAVLVQHTPALFMVMKIIGAGYLVYIGLKSIFSHPVAAANEATESGREAAAVSLRAAFRTGFLTNALNPKTMLFVVSCYTQVMHANTSLGTSLLLGGFMSFAHWVWFSLVALFFSSPRLRALMLQRQYILNRAIGSALVGLGFSLLFSGVGR</sequence>
<keyword evidence="8" id="KW-1185">Reference proteome</keyword>
<comment type="caution">
    <text evidence="7">The sequence shown here is derived from an EMBL/GenBank/DDBJ whole genome shotgun (WGS) entry which is preliminary data.</text>
</comment>
<comment type="subcellular location">
    <subcellularLocation>
        <location evidence="1">Cell membrane</location>
        <topology evidence="1">Multi-pass membrane protein</topology>
    </subcellularLocation>
</comment>
<keyword evidence="5 6" id="KW-0472">Membrane</keyword>
<dbReference type="PANTHER" id="PTHR30086">
    <property type="entry name" value="ARGININE EXPORTER PROTEIN ARGO"/>
    <property type="match status" value="1"/>
</dbReference>
<feature type="transmembrane region" description="Helical" evidence="6">
    <location>
        <begin position="38"/>
        <end position="61"/>
    </location>
</feature>
<dbReference type="STRING" id="857265.WG78_02835"/>
<dbReference type="AlphaFoldDB" id="A0A0N1JTJ5"/>
<dbReference type="InterPro" id="IPR001123">
    <property type="entry name" value="LeuE-type"/>
</dbReference>
<gene>
    <name evidence="7" type="primary">leuE_1</name>
    <name evidence="7" type="ORF">WG78_02835</name>
</gene>
<keyword evidence="2" id="KW-1003">Cell membrane</keyword>
<dbReference type="Proteomes" id="UP000037939">
    <property type="component" value="Unassembled WGS sequence"/>
</dbReference>
<evidence type="ECO:0000313" key="7">
    <source>
        <dbReference type="EMBL" id="KPC54476.1"/>
    </source>
</evidence>
<evidence type="ECO:0000313" key="8">
    <source>
        <dbReference type="Proteomes" id="UP000037939"/>
    </source>
</evidence>
<dbReference type="PATRIC" id="fig|857265.3.peg.583"/>
<proteinExistence type="predicted"/>
<dbReference type="EMBL" id="LAQT01000002">
    <property type="protein sequence ID" value="KPC54476.1"/>
    <property type="molecule type" value="Genomic_DNA"/>
</dbReference>
<evidence type="ECO:0000256" key="6">
    <source>
        <dbReference type="SAM" id="Phobius"/>
    </source>
</evidence>